<keyword evidence="1" id="KW-1133">Transmembrane helix</keyword>
<protein>
    <submittedName>
        <fullName evidence="2">Uncharacterized protein</fullName>
    </submittedName>
</protein>
<organism evidence="2 3">
    <name type="scientific">Borrelia crocidurae (strain Achema)</name>
    <dbReference type="NCBI Taxonomy" id="1155096"/>
    <lineage>
        <taxon>Bacteria</taxon>
        <taxon>Pseudomonadati</taxon>
        <taxon>Spirochaetota</taxon>
        <taxon>Spirochaetia</taxon>
        <taxon>Spirochaetales</taxon>
        <taxon>Borreliaceae</taxon>
        <taxon>Borrelia</taxon>
    </lineage>
</organism>
<reference evidence="2 3" key="1">
    <citation type="journal article" date="2012" name="J. Bacteriol.">
        <title>Complete Genome Sequence of Borrelia crocidurae.</title>
        <authorList>
            <person name="Elbir H."/>
            <person name="Gimenez G."/>
            <person name="Robert C."/>
            <person name="Bergstrom S."/>
            <person name="Cutler S."/>
            <person name="Raoult D."/>
            <person name="Drancourt M."/>
        </authorList>
    </citation>
    <scope>NUCLEOTIDE SEQUENCE [LARGE SCALE GENOMIC DNA]</scope>
    <source>
        <strain evidence="2 3">Achema</strain>
    </source>
</reference>
<dbReference type="KEGG" id="bcw:Q7M_825"/>
<proteinExistence type="predicted"/>
<reference evidence="3" key="2">
    <citation type="submission" date="2012-03" db="EMBL/GenBank/DDBJ databases">
        <title>Complete genome sequence of Borrelia crocidurae.</title>
        <authorList>
            <person name="Elbir H."/>
            <person name="Gimenez G."/>
            <person name="Robert C."/>
            <person name="Raoult D."/>
            <person name="Drancourt M."/>
        </authorList>
    </citation>
    <scope>NUCLEOTIDE SEQUENCE [LARGE SCALE GENOMIC DNA]</scope>
    <source>
        <strain evidence="3">Achema</strain>
    </source>
</reference>
<keyword evidence="1" id="KW-0812">Transmembrane</keyword>
<keyword evidence="1" id="KW-0472">Membrane</keyword>
<accession>I0FDP8</accession>
<dbReference type="HOGENOM" id="CLU_3096240_0_0_12"/>
<dbReference type="AlphaFoldDB" id="I0FDP8"/>
<feature type="transmembrane region" description="Helical" evidence="1">
    <location>
        <begin position="6"/>
        <end position="24"/>
    </location>
</feature>
<evidence type="ECO:0000256" key="1">
    <source>
        <dbReference type="SAM" id="Phobius"/>
    </source>
</evidence>
<gene>
    <name evidence="2" type="ordered locus">Q7M_825</name>
</gene>
<dbReference type="PATRIC" id="fig|1155096.3.peg.844"/>
<dbReference type="Proteomes" id="UP000005212">
    <property type="component" value="Chromosome"/>
</dbReference>
<evidence type="ECO:0000313" key="3">
    <source>
        <dbReference type="Proteomes" id="UP000005212"/>
    </source>
</evidence>
<evidence type="ECO:0000313" key="2">
    <source>
        <dbReference type="EMBL" id="AFI31604.1"/>
    </source>
</evidence>
<sequence length="51" mass="5914">MSRDVISTVIVMIAIFFSRVMGFIKIKVFSYYFGANIEADIFNYVLIFPII</sequence>
<name>I0FDP8_BORCA</name>
<dbReference type="EMBL" id="CP003426">
    <property type="protein sequence ID" value="AFI31604.1"/>
    <property type="molecule type" value="Genomic_DNA"/>
</dbReference>